<dbReference type="Proteomes" id="UP001150581">
    <property type="component" value="Unassembled WGS sequence"/>
</dbReference>
<evidence type="ECO:0000313" key="2">
    <source>
        <dbReference type="Proteomes" id="UP001150581"/>
    </source>
</evidence>
<gene>
    <name evidence="1" type="primary">ISM1_2</name>
    <name evidence="1" type="ORF">LPJ66_001683</name>
</gene>
<accession>A0ACC1ISN0</accession>
<sequence length="1006" mass="112527">MIRALVTQRLFPHRHVLAPAGMYRCAASTGFSARAYGTDSKDAKKPANLYSHTLKLPKTEFPLRADAARREKQFRERCTDTLYEWQLKNNTGLQFILHDGPPYANGDLHIGHFMNKVLKDIINRYQVMQGRRVLYIPGFDGHGLPIEQKALALLKDREHDSLDPMEIRRLARNFAMKAVTRQTKSFRDYAVMGDWANRYLTLDPAYEANQLEIFKTMVERGYIYRQNKPVYWSPSSRTALAEAELEYNEEHVSTSVYVNFPLTGESAARLGAEGKVDLLIWTTTPWTLPANSAIAVNPDMDYALVRVTEGPGSGFKCHQLVVGKSRLAAITDILPAESSTKLLREFKGRELEGLLYTSILRSKVCRVLAADYVTEDAGTGLVHTAPGHGKEDYDLGMANGIDAYSPVDDHGRFTGEAGAALEGKDVLSDGTAAVIDMLTVSGALLAQCKLTHSYPYDWRTKQPIIQRATPQWFANVRDLKNAAWSSVDDVLVVPESGRRRLKAFVTGRSEWCISRQRVWGVPIPVLYNTRTGEPLLTSESIDHIIQVIRTNGGSDAWWKLPVEDFLLPKYREGGDTFSKGADTMDVWFDSGSSWKLLEDKVESREGAYADMYLEGSDQHRGWFQSSLLTSNAVRNVAPYKALVTHGFTLDEHGRKMSKSIGNTLAPSLVIEGGKDKKKEPAYGVDLLRLLVGSTDYTSDVSFGPTIFAGFSDNIRKIRGTVRFMLGNLDGFVPEMAVSYEQMPSIDRYMLHELRQFKQGAKRSFDSLEFFRAMQALNNFTNTTLSAFYFDISKDRLYASSTSDLERRSAQTVLYYTLINYTTVLAPVTCHLAEEVWEFLGPVRKAFGHKSFSVFQEQWDQTSESWDSPTLAEEWAALRKIRGLANRAIEAARQGKVIGSSLEAELDIYVPLGSRLGQLLKAHEGDLNQICITSRAEAHERADVVDIPALAGEFSQADEIAAFGMEAGVKVVCRRSSLQKCPRCWNFHSAAADALCRRCDIAVANLA</sequence>
<protein>
    <submittedName>
        <fullName evidence="1">Isoleucine-tRNA ligase</fullName>
        <ecNumber evidence="1">6.1.1.5</ecNumber>
    </submittedName>
</protein>
<keyword evidence="2" id="KW-1185">Reference proteome</keyword>
<name>A0ACC1ISN0_9FUNG</name>
<keyword evidence="1" id="KW-0436">Ligase</keyword>
<proteinExistence type="predicted"/>
<dbReference type="EMBL" id="JANBPG010000101">
    <property type="protein sequence ID" value="KAJ1900110.1"/>
    <property type="molecule type" value="Genomic_DNA"/>
</dbReference>
<comment type="caution">
    <text evidence="1">The sequence shown here is derived from an EMBL/GenBank/DDBJ whole genome shotgun (WGS) entry which is preliminary data.</text>
</comment>
<evidence type="ECO:0000313" key="1">
    <source>
        <dbReference type="EMBL" id="KAJ1900110.1"/>
    </source>
</evidence>
<dbReference type="EC" id="6.1.1.5" evidence="1"/>
<organism evidence="1 2">
    <name type="scientific">Kickxella alabastrina</name>
    <dbReference type="NCBI Taxonomy" id="61397"/>
    <lineage>
        <taxon>Eukaryota</taxon>
        <taxon>Fungi</taxon>
        <taxon>Fungi incertae sedis</taxon>
        <taxon>Zoopagomycota</taxon>
        <taxon>Kickxellomycotina</taxon>
        <taxon>Kickxellomycetes</taxon>
        <taxon>Kickxellales</taxon>
        <taxon>Kickxellaceae</taxon>
        <taxon>Kickxella</taxon>
    </lineage>
</organism>
<reference evidence="1" key="1">
    <citation type="submission" date="2022-07" db="EMBL/GenBank/DDBJ databases">
        <title>Phylogenomic reconstructions and comparative analyses of Kickxellomycotina fungi.</title>
        <authorList>
            <person name="Reynolds N.K."/>
            <person name="Stajich J.E."/>
            <person name="Barry K."/>
            <person name="Grigoriev I.V."/>
            <person name="Crous P."/>
            <person name="Smith M.E."/>
        </authorList>
    </citation>
    <scope>NUCLEOTIDE SEQUENCE</scope>
    <source>
        <strain evidence="1">Benny 63K</strain>
    </source>
</reference>